<dbReference type="CDD" id="cd10017">
    <property type="entry name" value="B3_DNA"/>
    <property type="match status" value="1"/>
</dbReference>
<gene>
    <name evidence="7" type="ORF">PVAP13_5KG309649</name>
</gene>
<accession>A0A8T0SL45</accession>
<dbReference type="AlphaFoldDB" id="A0A8T0SL45"/>
<proteinExistence type="predicted"/>
<keyword evidence="3" id="KW-0238">DNA-binding</keyword>
<evidence type="ECO:0000256" key="5">
    <source>
        <dbReference type="ARBA" id="ARBA00023242"/>
    </source>
</evidence>
<sequence>MYYLVRSLLGASPDLSQPRSRHYLTLASYSSRSMAFLGTWISREMGQQKEKVPLCENPFHMVNPFSSHLYVSPWTTVSALVFPLGLRNSHGGLGVCGASKRGREVIVMEFLFSKILTPSDVGKLNRLLIPRKFAEKYFPQISKTKSDRNDPILTFEDSSTGLIWHFRFSLWRSSTTYVLTKGWPTFIKEKKLNNGDIVSFYRSVSKSTGSNRFFLHIKPHVDIYSMPHHNTVPMFTPSGFLIDERDREGLGFGSGYRFEPTWKPLSFGSGGLKPSMTLMPQPNMSPMSFGNNMGKSRKRLRLFGVNIDILPCAKGDDFCNKWSNSVA</sequence>
<keyword evidence="4" id="KW-0804">Transcription</keyword>
<evidence type="ECO:0000256" key="1">
    <source>
        <dbReference type="ARBA" id="ARBA00004123"/>
    </source>
</evidence>
<organism evidence="7 8">
    <name type="scientific">Panicum virgatum</name>
    <name type="common">Blackwell switchgrass</name>
    <dbReference type="NCBI Taxonomy" id="38727"/>
    <lineage>
        <taxon>Eukaryota</taxon>
        <taxon>Viridiplantae</taxon>
        <taxon>Streptophyta</taxon>
        <taxon>Embryophyta</taxon>
        <taxon>Tracheophyta</taxon>
        <taxon>Spermatophyta</taxon>
        <taxon>Magnoliopsida</taxon>
        <taxon>Liliopsida</taxon>
        <taxon>Poales</taxon>
        <taxon>Poaceae</taxon>
        <taxon>PACMAD clade</taxon>
        <taxon>Panicoideae</taxon>
        <taxon>Panicodae</taxon>
        <taxon>Paniceae</taxon>
        <taxon>Panicinae</taxon>
        <taxon>Panicum</taxon>
        <taxon>Panicum sect. Hiantes</taxon>
    </lineage>
</organism>
<dbReference type="Proteomes" id="UP000823388">
    <property type="component" value="Chromosome 5K"/>
</dbReference>
<name>A0A8T0SL45_PANVG</name>
<evidence type="ECO:0000256" key="2">
    <source>
        <dbReference type="ARBA" id="ARBA00023015"/>
    </source>
</evidence>
<evidence type="ECO:0000256" key="3">
    <source>
        <dbReference type="ARBA" id="ARBA00023125"/>
    </source>
</evidence>
<dbReference type="GO" id="GO:0005634">
    <property type="term" value="C:nucleus"/>
    <property type="evidence" value="ECO:0007669"/>
    <property type="project" value="UniProtKB-SubCell"/>
</dbReference>
<dbReference type="Gene3D" id="2.40.330.10">
    <property type="entry name" value="DNA-binding pseudobarrel domain"/>
    <property type="match status" value="1"/>
</dbReference>
<dbReference type="GO" id="GO:0003677">
    <property type="term" value="F:DNA binding"/>
    <property type="evidence" value="ECO:0007669"/>
    <property type="project" value="UniProtKB-KW"/>
</dbReference>
<dbReference type="InterPro" id="IPR003340">
    <property type="entry name" value="B3_DNA-bd"/>
</dbReference>
<dbReference type="SMART" id="SM01019">
    <property type="entry name" value="B3"/>
    <property type="match status" value="1"/>
</dbReference>
<protein>
    <recommendedName>
        <fullName evidence="6">TF-B3 domain-containing protein</fullName>
    </recommendedName>
</protein>
<reference evidence="7" key="1">
    <citation type="submission" date="2020-05" db="EMBL/GenBank/DDBJ databases">
        <title>WGS assembly of Panicum virgatum.</title>
        <authorList>
            <person name="Lovell J.T."/>
            <person name="Jenkins J."/>
            <person name="Shu S."/>
            <person name="Juenger T.E."/>
            <person name="Schmutz J."/>
        </authorList>
    </citation>
    <scope>NUCLEOTIDE SEQUENCE</scope>
    <source>
        <strain evidence="7">AP13</strain>
    </source>
</reference>
<dbReference type="SUPFAM" id="SSF101936">
    <property type="entry name" value="DNA-binding pseudobarrel domain"/>
    <property type="match status" value="1"/>
</dbReference>
<evidence type="ECO:0000313" key="8">
    <source>
        <dbReference type="Proteomes" id="UP000823388"/>
    </source>
</evidence>
<keyword evidence="2" id="KW-0805">Transcription regulation</keyword>
<dbReference type="GO" id="GO:0003700">
    <property type="term" value="F:DNA-binding transcription factor activity"/>
    <property type="evidence" value="ECO:0007669"/>
    <property type="project" value="InterPro"/>
</dbReference>
<dbReference type="PANTHER" id="PTHR31140:SF46">
    <property type="entry name" value="AP2_ERF AND B3 DOMAIN-CONTAINING TRANSCRIPTION FACTOR"/>
    <property type="match status" value="1"/>
</dbReference>
<dbReference type="InterPro" id="IPR015300">
    <property type="entry name" value="DNA-bd_pseudobarrel_sf"/>
</dbReference>
<evidence type="ECO:0000256" key="4">
    <source>
        <dbReference type="ARBA" id="ARBA00023163"/>
    </source>
</evidence>
<dbReference type="PANTHER" id="PTHR31140">
    <property type="entry name" value="B3 DOMAIN-CONTAINING TRANSCRIPTION FACTOR ABI3"/>
    <property type="match status" value="1"/>
</dbReference>
<evidence type="ECO:0000259" key="6">
    <source>
        <dbReference type="PROSITE" id="PS50863"/>
    </source>
</evidence>
<dbReference type="EMBL" id="CM029045">
    <property type="protein sequence ID" value="KAG2597984.1"/>
    <property type="molecule type" value="Genomic_DNA"/>
</dbReference>
<dbReference type="PROSITE" id="PS50863">
    <property type="entry name" value="B3"/>
    <property type="match status" value="1"/>
</dbReference>
<evidence type="ECO:0000313" key="7">
    <source>
        <dbReference type="EMBL" id="KAG2597984.1"/>
    </source>
</evidence>
<keyword evidence="5" id="KW-0539">Nucleus</keyword>
<comment type="caution">
    <text evidence="7">The sequence shown here is derived from an EMBL/GenBank/DDBJ whole genome shotgun (WGS) entry which is preliminary data.</text>
</comment>
<dbReference type="Pfam" id="PF02362">
    <property type="entry name" value="B3"/>
    <property type="match status" value="1"/>
</dbReference>
<feature type="domain" description="TF-B3" evidence="6">
    <location>
        <begin position="112"/>
        <end position="221"/>
    </location>
</feature>
<dbReference type="InterPro" id="IPR044800">
    <property type="entry name" value="LEC2-like"/>
</dbReference>
<keyword evidence="8" id="KW-1185">Reference proteome</keyword>
<comment type="subcellular location">
    <subcellularLocation>
        <location evidence="1">Nucleus</location>
    </subcellularLocation>
</comment>